<dbReference type="AlphaFoldDB" id="A0A6G0YUH6"/>
<gene>
    <name evidence="1" type="ORF">FWK35_00005970</name>
</gene>
<name>A0A6G0YUH6_APHCR</name>
<dbReference type="InterPro" id="IPR027124">
    <property type="entry name" value="Swc5/CFDP1/2"/>
</dbReference>
<organism evidence="1 2">
    <name type="scientific">Aphis craccivora</name>
    <name type="common">Cowpea aphid</name>
    <dbReference type="NCBI Taxonomy" id="307492"/>
    <lineage>
        <taxon>Eukaryota</taxon>
        <taxon>Metazoa</taxon>
        <taxon>Ecdysozoa</taxon>
        <taxon>Arthropoda</taxon>
        <taxon>Hexapoda</taxon>
        <taxon>Insecta</taxon>
        <taxon>Pterygota</taxon>
        <taxon>Neoptera</taxon>
        <taxon>Paraneoptera</taxon>
        <taxon>Hemiptera</taxon>
        <taxon>Sternorrhyncha</taxon>
        <taxon>Aphidomorpha</taxon>
        <taxon>Aphidoidea</taxon>
        <taxon>Aphididae</taxon>
        <taxon>Aphidini</taxon>
        <taxon>Aphis</taxon>
        <taxon>Aphis</taxon>
    </lineage>
</organism>
<dbReference type="OrthoDB" id="10033659at2759"/>
<evidence type="ECO:0000313" key="1">
    <source>
        <dbReference type="EMBL" id="KAF0761649.1"/>
    </source>
</evidence>
<sequence length="396" mass="46634">MDTEKNKLKEKNKLRKRRIRTWNVRSLGICGKLENLKIEMERLKIDIIGISELKWTGKGDFWSEGYRIIFSGDEPQSNRKTKPVDTFILQVYMPTSTHKDEEIEEIYEQINEVIEMTNKKSNLIVLGDWNAIVGESKEHGVTGTFGLGKRNERGHMLIEFCKERTLVITNTMFPQPIRRRYIWTMSGGRARYQIDYILDNDKVELEKLRHTITKAAEKHLKFTKEMHTKPWINNEIIDLIEKRRKYKNTVSEEGMSEYKKYKNLVNREAKKAKEEWLNNTCKDIDSCLTKGLRDKAYKNIKRFFREYKDKATILRGIDGKIITEGKKKLEEYTCGTMGHRKRRCRAVKYRKPILKEEFETALNELKHNKATGIDNISGEMLKALEGQGKEILFKII</sequence>
<proteinExistence type="predicted"/>
<dbReference type="SUPFAM" id="SSF56219">
    <property type="entry name" value="DNase I-like"/>
    <property type="match status" value="1"/>
</dbReference>
<dbReference type="PANTHER" id="PTHR23227">
    <property type="entry name" value="BUCENTAUR RELATED"/>
    <property type="match status" value="1"/>
</dbReference>
<protein>
    <submittedName>
        <fullName evidence="1">Craniofacial development protein 2-like</fullName>
    </submittedName>
</protein>
<dbReference type="Gene3D" id="3.60.10.10">
    <property type="entry name" value="Endonuclease/exonuclease/phosphatase"/>
    <property type="match status" value="1"/>
</dbReference>
<dbReference type="InterPro" id="IPR036691">
    <property type="entry name" value="Endo/exonu/phosph_ase_sf"/>
</dbReference>
<keyword evidence="2" id="KW-1185">Reference proteome</keyword>
<reference evidence="1 2" key="1">
    <citation type="submission" date="2019-08" db="EMBL/GenBank/DDBJ databases">
        <title>Whole genome of Aphis craccivora.</title>
        <authorList>
            <person name="Voronova N.V."/>
            <person name="Shulinski R.S."/>
            <person name="Bandarenka Y.V."/>
            <person name="Zhorov D.G."/>
            <person name="Warner D."/>
        </authorList>
    </citation>
    <scope>NUCLEOTIDE SEQUENCE [LARGE SCALE GENOMIC DNA]</scope>
    <source>
        <strain evidence="1">180601</strain>
        <tissue evidence="1">Whole Body</tissue>
    </source>
</reference>
<comment type="caution">
    <text evidence="1">The sequence shown here is derived from an EMBL/GenBank/DDBJ whole genome shotgun (WGS) entry which is preliminary data.</text>
</comment>
<dbReference type="Proteomes" id="UP000478052">
    <property type="component" value="Unassembled WGS sequence"/>
</dbReference>
<dbReference type="PANTHER" id="PTHR23227:SF85">
    <property type="entry name" value="CRANIOFACIAL DEVELOPMENT PROTEIN 2"/>
    <property type="match status" value="1"/>
</dbReference>
<dbReference type="EMBL" id="VUJU01002333">
    <property type="protein sequence ID" value="KAF0761649.1"/>
    <property type="molecule type" value="Genomic_DNA"/>
</dbReference>
<evidence type="ECO:0000313" key="2">
    <source>
        <dbReference type="Proteomes" id="UP000478052"/>
    </source>
</evidence>
<accession>A0A6G0YUH6</accession>